<dbReference type="SUPFAM" id="SSF54523">
    <property type="entry name" value="Pili subunits"/>
    <property type="match status" value="1"/>
</dbReference>
<dbReference type="STRING" id="1891926.Fuma_05906"/>
<evidence type="ECO:0000313" key="4">
    <source>
        <dbReference type="Proteomes" id="UP000187735"/>
    </source>
</evidence>
<dbReference type="Pfam" id="PF07596">
    <property type="entry name" value="SBP_bac_10"/>
    <property type="match status" value="2"/>
</dbReference>
<dbReference type="Proteomes" id="UP000187735">
    <property type="component" value="Chromosome"/>
</dbReference>
<dbReference type="InterPro" id="IPR027558">
    <property type="entry name" value="Pre_pil_HX9DG_C"/>
</dbReference>
<dbReference type="PANTHER" id="PTHR30093">
    <property type="entry name" value="GENERAL SECRETION PATHWAY PROTEIN G"/>
    <property type="match status" value="1"/>
</dbReference>
<dbReference type="InterPro" id="IPR045584">
    <property type="entry name" value="Pilin-like"/>
</dbReference>
<dbReference type="NCBIfam" id="TIGR04294">
    <property type="entry name" value="pre_pil_HX9DG"/>
    <property type="match status" value="1"/>
</dbReference>
<dbReference type="KEGG" id="fmr:Fuma_05906"/>
<dbReference type="InterPro" id="IPR011453">
    <property type="entry name" value="DUF1559"/>
</dbReference>
<name>A0A1P8WQA8_9PLAN</name>
<proteinExistence type="predicted"/>
<gene>
    <name evidence="3" type="ORF">Fuma_05906</name>
</gene>
<protein>
    <submittedName>
        <fullName evidence="3">Type II secretion system protein G</fullName>
    </submittedName>
</protein>
<sequence length="258" mass="28174">MELLVVTSILGLLMALLVPAVQSAREAARRTGCQNNLRQMGLALHQFEIAHRSFPPGRDAHRKRHHSWATAVLPHLDQAGVFQKYEHDQPWNHKTNIPVIKSHVPVFRCPSAVKNWSGKTDYGGNFGTTLTGLEPGFSSGLGWEAGVLLVVRMPYGSTFRKRPVKIADIRDGTSNTIIVVEDADREAREGGRWGDGHNGVAHDNGPVNNSPSNEIHSRHPGGAFVLMADGSVQFVTETMDLNVLGSLCTRSGGEVTEF</sequence>
<dbReference type="AlphaFoldDB" id="A0A1P8WQA8"/>
<organism evidence="3 4">
    <name type="scientific">Fuerstiella marisgermanici</name>
    <dbReference type="NCBI Taxonomy" id="1891926"/>
    <lineage>
        <taxon>Bacteria</taxon>
        <taxon>Pseudomonadati</taxon>
        <taxon>Planctomycetota</taxon>
        <taxon>Planctomycetia</taxon>
        <taxon>Planctomycetales</taxon>
        <taxon>Planctomycetaceae</taxon>
        <taxon>Fuerstiella</taxon>
    </lineage>
</organism>
<dbReference type="EMBL" id="CP017641">
    <property type="protein sequence ID" value="APZ96238.1"/>
    <property type="molecule type" value="Genomic_DNA"/>
</dbReference>
<evidence type="ECO:0000259" key="2">
    <source>
        <dbReference type="Pfam" id="PF07596"/>
    </source>
</evidence>
<keyword evidence="4" id="KW-1185">Reference proteome</keyword>
<feature type="region of interest" description="Disordered" evidence="1">
    <location>
        <begin position="195"/>
        <end position="215"/>
    </location>
</feature>
<evidence type="ECO:0000256" key="1">
    <source>
        <dbReference type="SAM" id="MobiDB-lite"/>
    </source>
</evidence>
<reference evidence="3 4" key="1">
    <citation type="journal article" date="2016" name="Front. Microbiol.">
        <title>Fuerstia marisgermanicae gen. nov., sp. nov., an Unusual Member of the Phylum Planctomycetes from the German Wadden Sea.</title>
        <authorList>
            <person name="Kohn T."/>
            <person name="Heuer A."/>
            <person name="Jogler M."/>
            <person name="Vollmers J."/>
            <person name="Boedeker C."/>
            <person name="Bunk B."/>
            <person name="Rast P."/>
            <person name="Borchert D."/>
            <person name="Glockner I."/>
            <person name="Freese H.M."/>
            <person name="Klenk H.P."/>
            <person name="Overmann J."/>
            <person name="Kaster A.K."/>
            <person name="Rohde M."/>
            <person name="Wiegand S."/>
            <person name="Jogler C."/>
        </authorList>
    </citation>
    <scope>NUCLEOTIDE SEQUENCE [LARGE SCALE GENOMIC DNA]</scope>
    <source>
        <strain evidence="3 4">NH11</strain>
    </source>
</reference>
<feature type="domain" description="DUF1559" evidence="2">
    <location>
        <begin position="208"/>
        <end position="241"/>
    </location>
</feature>
<accession>A0A1P8WQA8</accession>
<evidence type="ECO:0000313" key="3">
    <source>
        <dbReference type="EMBL" id="APZ96238.1"/>
    </source>
</evidence>
<feature type="domain" description="DUF1559" evidence="2">
    <location>
        <begin position="22"/>
        <end position="195"/>
    </location>
</feature>
<dbReference type="Gene3D" id="3.30.700.10">
    <property type="entry name" value="Glycoprotein, Type 4 Pilin"/>
    <property type="match status" value="1"/>
</dbReference>
<dbReference type="PANTHER" id="PTHR30093:SF2">
    <property type="entry name" value="TYPE II SECRETION SYSTEM PROTEIN H"/>
    <property type="match status" value="1"/>
</dbReference>